<feature type="region of interest" description="Disordered" evidence="1">
    <location>
        <begin position="1"/>
        <end position="25"/>
    </location>
</feature>
<evidence type="ECO:0000313" key="2">
    <source>
        <dbReference type="EMBL" id="KKM47243.1"/>
    </source>
</evidence>
<dbReference type="EMBL" id="LBFI01000002">
    <property type="protein sequence ID" value="KKM47243.1"/>
    <property type="molecule type" value="Genomic_DNA"/>
</dbReference>
<dbReference type="EMBL" id="PSWU01000002">
    <property type="protein sequence ID" value="PPI16851.1"/>
    <property type="molecule type" value="Genomic_DNA"/>
</dbReference>
<evidence type="ECO:0000313" key="4">
    <source>
        <dbReference type="Proteomes" id="UP000052979"/>
    </source>
</evidence>
<reference evidence="3 5" key="2">
    <citation type="submission" date="2018-02" db="EMBL/GenBank/DDBJ databases">
        <title>Bacteriophage NCPPB3778 and a type I-E CRISPR drive the evolution of the US Biological Select Agent, Rathayibacter toxicus.</title>
        <authorList>
            <person name="Davis E.W.II."/>
            <person name="Tabima J.F."/>
            <person name="Weisberg A.J."/>
            <person name="Lopes L.D."/>
            <person name="Wiseman M.S."/>
            <person name="Wiseman M.S."/>
            <person name="Pupko T."/>
            <person name="Belcher M.S."/>
            <person name="Sechler A.J."/>
            <person name="Tancos M.A."/>
            <person name="Schroeder B.K."/>
            <person name="Murray T.D."/>
            <person name="Luster D.G."/>
            <person name="Schneider W.L."/>
            <person name="Rogers E."/>
            <person name="Andreote F.D."/>
            <person name="Grunwald N.J."/>
            <person name="Putnam M.L."/>
            <person name="Chang J.H."/>
        </authorList>
    </citation>
    <scope>NUCLEOTIDE SEQUENCE [LARGE SCALE GENOMIC DNA]</scope>
    <source>
        <strain evidence="3 5">FH99</strain>
    </source>
</reference>
<evidence type="ECO:0000256" key="1">
    <source>
        <dbReference type="SAM" id="MobiDB-lite"/>
    </source>
</evidence>
<dbReference type="Proteomes" id="UP000237966">
    <property type="component" value="Unassembled WGS sequence"/>
</dbReference>
<name>A0A0C5B8A7_9MICO</name>
<dbReference type="Proteomes" id="UP000052979">
    <property type="component" value="Unassembled WGS sequence"/>
</dbReference>
<dbReference type="PATRIC" id="fig|145458.7.peg.321"/>
<comment type="caution">
    <text evidence="2">The sequence shown here is derived from an EMBL/GenBank/DDBJ whole genome shotgun (WGS) entry which is preliminary data.</text>
</comment>
<dbReference type="KEGG" id="rtx:TI83_01345"/>
<gene>
    <name evidence="3" type="ORF">C5C51_01085</name>
    <name evidence="2" type="ORF">VT73_00680</name>
</gene>
<sequence>MGAWSADSDSSAPKNGADRELEAERLGVGSESADLDVIDLSAFDAADLFRADADTFGQLFGRDPEILAEASAPVSVPCSFRAHDQ</sequence>
<evidence type="ECO:0000313" key="3">
    <source>
        <dbReference type="EMBL" id="PPI16851.1"/>
    </source>
</evidence>
<reference evidence="2 4" key="1">
    <citation type="submission" date="2015-04" db="EMBL/GenBank/DDBJ databases">
        <title>Draft genome sequence of Rathayibacter toxicus strain FH-142 (AKA 70134 or CS 32), a Western Australian isolate.</title>
        <authorList>
            <consortium name="Consortium for Microbial Forensics and Genomics (microFORGE)"/>
            <person name="Knight B.M."/>
            <person name="Roberts D.P."/>
            <person name="Lin D."/>
            <person name="Hari K."/>
            <person name="Fletcher J."/>
            <person name="Melcher U."/>
            <person name="Blagden T."/>
            <person name="Luster D.G."/>
            <person name="Sechler A.J."/>
            <person name="Schneider W.L."/>
            <person name="Winegar R.A."/>
        </authorList>
    </citation>
    <scope>NUCLEOTIDE SEQUENCE [LARGE SCALE GENOMIC DNA]</scope>
    <source>
        <strain evidence="2 4">FH142</strain>
    </source>
</reference>
<protein>
    <submittedName>
        <fullName evidence="2">Uncharacterized protein</fullName>
    </submittedName>
</protein>
<feature type="compositionally biased region" description="Basic and acidic residues" evidence="1">
    <location>
        <begin position="16"/>
        <end position="25"/>
    </location>
</feature>
<organism evidence="2 4">
    <name type="scientific">Rathayibacter toxicus</name>
    <dbReference type="NCBI Taxonomy" id="145458"/>
    <lineage>
        <taxon>Bacteria</taxon>
        <taxon>Bacillati</taxon>
        <taxon>Actinomycetota</taxon>
        <taxon>Actinomycetes</taxon>
        <taxon>Micrococcales</taxon>
        <taxon>Microbacteriaceae</taxon>
        <taxon>Rathayibacter</taxon>
    </lineage>
</organism>
<keyword evidence="4" id="KW-1185">Reference proteome</keyword>
<evidence type="ECO:0000313" key="5">
    <source>
        <dbReference type="Proteomes" id="UP000237966"/>
    </source>
</evidence>
<dbReference type="AlphaFoldDB" id="A0A0C5B8A7"/>
<proteinExistence type="predicted"/>
<dbReference type="KEGG" id="rtc:APU90_05145"/>
<accession>A0A0C5B8A7</accession>